<organism evidence="4 5">
    <name type="scientific">Vitis rotundifolia</name>
    <name type="common">Muscadine grape</name>
    <dbReference type="NCBI Taxonomy" id="103349"/>
    <lineage>
        <taxon>Eukaryota</taxon>
        <taxon>Viridiplantae</taxon>
        <taxon>Streptophyta</taxon>
        <taxon>Embryophyta</taxon>
        <taxon>Tracheophyta</taxon>
        <taxon>Spermatophyta</taxon>
        <taxon>Magnoliopsida</taxon>
        <taxon>eudicotyledons</taxon>
        <taxon>Gunneridae</taxon>
        <taxon>Pentapetalae</taxon>
        <taxon>rosids</taxon>
        <taxon>Vitales</taxon>
        <taxon>Vitaceae</taxon>
        <taxon>Viteae</taxon>
        <taxon>Vitis</taxon>
    </lineage>
</organism>
<feature type="region of interest" description="Disordered" evidence="2">
    <location>
        <begin position="66"/>
        <end position="95"/>
    </location>
</feature>
<protein>
    <recommendedName>
        <fullName evidence="3">BAG domain-containing protein</fullName>
    </recommendedName>
</protein>
<gene>
    <name evidence="4" type="ORF">PVL29_002174</name>
</gene>
<dbReference type="GO" id="GO:0051087">
    <property type="term" value="F:protein-folding chaperone binding"/>
    <property type="evidence" value="ECO:0007669"/>
    <property type="project" value="InterPro"/>
</dbReference>
<keyword evidence="1" id="KW-0143">Chaperone</keyword>
<dbReference type="AlphaFoldDB" id="A0AA39E3J9"/>
<dbReference type="SUPFAM" id="SSF63491">
    <property type="entry name" value="BAG domain"/>
    <property type="match status" value="1"/>
</dbReference>
<feature type="compositionally biased region" description="Basic and acidic residues" evidence="2">
    <location>
        <begin position="67"/>
        <end position="78"/>
    </location>
</feature>
<dbReference type="InterPro" id="IPR003103">
    <property type="entry name" value="BAG_domain"/>
</dbReference>
<reference evidence="4 5" key="1">
    <citation type="journal article" date="2023" name="BMC Biotechnol.">
        <title>Vitis rotundifolia cv Carlos genome sequencing.</title>
        <authorList>
            <person name="Huff M."/>
            <person name="Hulse-Kemp A."/>
            <person name="Scheffler B."/>
            <person name="Youngblood R."/>
            <person name="Simpson S."/>
            <person name="Babiker E."/>
            <person name="Staton M."/>
        </authorList>
    </citation>
    <scope>NUCLEOTIDE SEQUENCE [LARGE SCALE GENOMIC DNA]</scope>
    <source>
        <tissue evidence="4">Leaf</tissue>
    </source>
</reference>
<comment type="caution">
    <text evidence="4">The sequence shown here is derived from an EMBL/GenBank/DDBJ whole genome shotgun (WGS) entry which is preliminary data.</text>
</comment>
<feature type="domain" description="BAG" evidence="3">
    <location>
        <begin position="1"/>
        <end position="39"/>
    </location>
</feature>
<keyword evidence="5" id="KW-1185">Reference proteome</keyword>
<evidence type="ECO:0000313" key="5">
    <source>
        <dbReference type="Proteomes" id="UP001168098"/>
    </source>
</evidence>
<dbReference type="GO" id="GO:0006457">
    <property type="term" value="P:protein folding"/>
    <property type="evidence" value="ECO:0007669"/>
    <property type="project" value="TreeGrafter"/>
</dbReference>
<dbReference type="PANTHER" id="PTHR33322">
    <property type="entry name" value="BAG DOMAIN CONTAINING PROTEIN, EXPRESSED"/>
    <property type="match status" value="1"/>
</dbReference>
<evidence type="ECO:0000259" key="3">
    <source>
        <dbReference type="PROSITE" id="PS51035"/>
    </source>
</evidence>
<evidence type="ECO:0000313" key="4">
    <source>
        <dbReference type="EMBL" id="KAJ9707063.1"/>
    </source>
</evidence>
<dbReference type="Proteomes" id="UP001168098">
    <property type="component" value="Unassembled WGS sequence"/>
</dbReference>
<dbReference type="EMBL" id="JARBHA010000002">
    <property type="protein sequence ID" value="KAJ9707063.1"/>
    <property type="molecule type" value="Genomic_DNA"/>
</dbReference>
<evidence type="ECO:0000256" key="1">
    <source>
        <dbReference type="ARBA" id="ARBA00023186"/>
    </source>
</evidence>
<accession>A0AA39E3J9</accession>
<evidence type="ECO:0000256" key="2">
    <source>
        <dbReference type="SAM" id="MobiDB-lite"/>
    </source>
</evidence>
<dbReference type="PROSITE" id="PS51035">
    <property type="entry name" value="BAG"/>
    <property type="match status" value="1"/>
</dbReference>
<dbReference type="GO" id="GO:0009506">
    <property type="term" value="C:plasmodesma"/>
    <property type="evidence" value="ECO:0007669"/>
    <property type="project" value="TreeGrafter"/>
</dbReference>
<dbReference type="Pfam" id="PF02179">
    <property type="entry name" value="BAG"/>
    <property type="match status" value="1"/>
</dbReference>
<proteinExistence type="predicted"/>
<feature type="compositionally biased region" description="Low complexity" evidence="2">
    <location>
        <begin position="83"/>
        <end position="95"/>
    </location>
</feature>
<dbReference type="InterPro" id="IPR040400">
    <property type="entry name" value="BAG5/6/7/8"/>
</dbReference>
<sequence>MSLLLKLNAIQGLHPNLRNFRKSLARELVSLQEKLDSLMNQKPEVSIVEESIAKSVENLTNHVCKAGGKDEEKDKEATESLQNNSSEDNSDDTSNFIEVKKEEICFCTNTTRTCTP</sequence>
<dbReference type="PANTHER" id="PTHR33322:SF16">
    <property type="entry name" value="BAG FAMILY MOLECULAR CHAPERONE REGULATOR 6"/>
    <property type="match status" value="1"/>
</dbReference>
<name>A0AA39E3J9_VITRO</name>